<comment type="similarity">
    <text evidence="1 4">Belongs to the bacterial ribosomal protein bL36 family.</text>
</comment>
<keyword evidence="3 4" id="KW-0687">Ribonucleoprotein</keyword>
<evidence type="ECO:0000313" key="6">
    <source>
        <dbReference type="Proteomes" id="UP001172155"/>
    </source>
</evidence>
<proteinExistence type="inferred from homology"/>
<dbReference type="Pfam" id="PF00444">
    <property type="entry name" value="Ribosomal_L36"/>
    <property type="match status" value="1"/>
</dbReference>
<comment type="caution">
    <text evidence="5">The sequence shown here is derived from an EMBL/GenBank/DDBJ whole genome shotgun (WGS) entry which is preliminary data.</text>
</comment>
<dbReference type="PANTHER" id="PTHR18804:SF16">
    <property type="entry name" value="RIBOSOMAL PROTEIN"/>
    <property type="match status" value="1"/>
</dbReference>
<dbReference type="SUPFAM" id="SSF57840">
    <property type="entry name" value="Ribosomal protein L36"/>
    <property type="match status" value="1"/>
</dbReference>
<dbReference type="GO" id="GO:0006412">
    <property type="term" value="P:translation"/>
    <property type="evidence" value="ECO:0007669"/>
    <property type="project" value="InterPro"/>
</dbReference>
<dbReference type="GO" id="GO:0003735">
    <property type="term" value="F:structural constituent of ribosome"/>
    <property type="evidence" value="ECO:0007669"/>
    <property type="project" value="InterPro"/>
</dbReference>
<dbReference type="Proteomes" id="UP001172155">
    <property type="component" value="Unassembled WGS sequence"/>
</dbReference>
<evidence type="ECO:0000256" key="2">
    <source>
        <dbReference type="ARBA" id="ARBA00022980"/>
    </source>
</evidence>
<dbReference type="GO" id="GO:1990904">
    <property type="term" value="C:ribonucleoprotein complex"/>
    <property type="evidence" value="ECO:0007669"/>
    <property type="project" value="UniProtKB-KW"/>
</dbReference>
<protein>
    <recommendedName>
        <fullName evidence="4">Ribosomal protein</fullName>
    </recommendedName>
</protein>
<evidence type="ECO:0000313" key="5">
    <source>
        <dbReference type="EMBL" id="KAK0750340.1"/>
    </source>
</evidence>
<dbReference type="NCBIfam" id="TIGR01022">
    <property type="entry name" value="rpmJ_bact"/>
    <property type="match status" value="1"/>
</dbReference>
<accession>A0AA40F345</accession>
<organism evidence="5 6">
    <name type="scientific">Schizothecium vesticola</name>
    <dbReference type="NCBI Taxonomy" id="314040"/>
    <lineage>
        <taxon>Eukaryota</taxon>
        <taxon>Fungi</taxon>
        <taxon>Dikarya</taxon>
        <taxon>Ascomycota</taxon>
        <taxon>Pezizomycotina</taxon>
        <taxon>Sordariomycetes</taxon>
        <taxon>Sordariomycetidae</taxon>
        <taxon>Sordariales</taxon>
        <taxon>Schizotheciaceae</taxon>
        <taxon>Schizothecium</taxon>
    </lineage>
</organism>
<evidence type="ECO:0000256" key="4">
    <source>
        <dbReference type="RuleBase" id="RU000570"/>
    </source>
</evidence>
<dbReference type="EMBL" id="JAUKUD010000003">
    <property type="protein sequence ID" value="KAK0750340.1"/>
    <property type="molecule type" value="Genomic_DNA"/>
</dbReference>
<dbReference type="InterPro" id="IPR035977">
    <property type="entry name" value="Ribosomal_bL36_sp"/>
</dbReference>
<evidence type="ECO:0000256" key="1">
    <source>
        <dbReference type="ARBA" id="ARBA00007645"/>
    </source>
</evidence>
<gene>
    <name evidence="5" type="ORF">B0T18DRAFT_408667</name>
</gene>
<sequence>MALLPLLSQALRPRSLLSSMRTLSLAAAPRLLPTSHIRSLSQSAPQPRHTCLHGGCCRPRVAVAVKAFPAQQQQTRGMKVHSAIRKRCEHCMIVRRKANKRKVGYRYVICSANPRHKQRQGFVKQRANPQG</sequence>
<dbReference type="HAMAP" id="MF_00251">
    <property type="entry name" value="Ribosomal_bL36"/>
    <property type="match status" value="1"/>
</dbReference>
<reference evidence="5" key="1">
    <citation type="submission" date="2023-06" db="EMBL/GenBank/DDBJ databases">
        <title>Genome-scale phylogeny and comparative genomics of the fungal order Sordariales.</title>
        <authorList>
            <consortium name="Lawrence Berkeley National Laboratory"/>
            <person name="Hensen N."/>
            <person name="Bonometti L."/>
            <person name="Westerberg I."/>
            <person name="Brannstrom I.O."/>
            <person name="Guillou S."/>
            <person name="Cros-Aarteil S."/>
            <person name="Calhoun S."/>
            <person name="Haridas S."/>
            <person name="Kuo A."/>
            <person name="Mondo S."/>
            <person name="Pangilinan J."/>
            <person name="Riley R."/>
            <person name="LaButti K."/>
            <person name="Andreopoulos B."/>
            <person name="Lipzen A."/>
            <person name="Chen C."/>
            <person name="Yanf M."/>
            <person name="Daum C."/>
            <person name="Ng V."/>
            <person name="Clum A."/>
            <person name="Steindorff A."/>
            <person name="Ohm R."/>
            <person name="Martin F."/>
            <person name="Silar P."/>
            <person name="Natvig D."/>
            <person name="Lalanne C."/>
            <person name="Gautier V."/>
            <person name="Ament-velasquez S.L."/>
            <person name="Kruys A."/>
            <person name="Hutchinson M.I."/>
            <person name="Powell A.J."/>
            <person name="Barry K."/>
            <person name="Miller A.N."/>
            <person name="Grigoriev I.V."/>
            <person name="Debuchy R."/>
            <person name="Gladieux P."/>
            <person name="Thoren M.H."/>
            <person name="Johannesson H."/>
        </authorList>
    </citation>
    <scope>NUCLEOTIDE SEQUENCE</scope>
    <source>
        <strain evidence="5">SMH3187-1</strain>
    </source>
</reference>
<dbReference type="InterPro" id="IPR052010">
    <property type="entry name" value="Ribosomal_LSU_bL36"/>
</dbReference>
<keyword evidence="2 4" id="KW-0689">Ribosomal protein</keyword>
<keyword evidence="6" id="KW-1185">Reference proteome</keyword>
<name>A0AA40F345_9PEZI</name>
<dbReference type="AlphaFoldDB" id="A0AA40F345"/>
<dbReference type="PANTHER" id="PTHR18804">
    <property type="entry name" value="RIBOSOMAL PROTEIN"/>
    <property type="match status" value="1"/>
</dbReference>
<dbReference type="GO" id="GO:0005840">
    <property type="term" value="C:ribosome"/>
    <property type="evidence" value="ECO:0007669"/>
    <property type="project" value="UniProtKB-KW"/>
</dbReference>
<evidence type="ECO:0000256" key="3">
    <source>
        <dbReference type="ARBA" id="ARBA00023274"/>
    </source>
</evidence>
<dbReference type="InterPro" id="IPR000473">
    <property type="entry name" value="Ribosomal_bL36"/>
</dbReference>